<dbReference type="InterPro" id="IPR036788">
    <property type="entry name" value="T_IF-3_C_sf"/>
</dbReference>
<dbReference type="GO" id="GO:0032790">
    <property type="term" value="P:ribosome disassembly"/>
    <property type="evidence" value="ECO:0007669"/>
    <property type="project" value="TreeGrafter"/>
</dbReference>
<feature type="region of interest" description="Disordered" evidence="4">
    <location>
        <begin position="124"/>
        <end position="165"/>
    </location>
</feature>
<dbReference type="GO" id="GO:0005739">
    <property type="term" value="C:mitochondrion"/>
    <property type="evidence" value="ECO:0007669"/>
    <property type="project" value="UniProtKB-SubCell"/>
</dbReference>
<dbReference type="AlphaFoldDB" id="A0A238F8X3"/>
<dbReference type="Proteomes" id="UP000198372">
    <property type="component" value="Unassembled WGS sequence"/>
</dbReference>
<dbReference type="PANTHER" id="PTHR10938">
    <property type="entry name" value="TRANSLATION INITIATION FACTOR IF-3"/>
    <property type="match status" value="1"/>
</dbReference>
<dbReference type="EMBL" id="FMSP01000002">
    <property type="protein sequence ID" value="SCV67506.1"/>
    <property type="molecule type" value="Genomic_DNA"/>
</dbReference>
<dbReference type="Pfam" id="PF00707">
    <property type="entry name" value="IF3_C"/>
    <property type="match status" value="1"/>
</dbReference>
<dbReference type="GO" id="GO:0003743">
    <property type="term" value="F:translation initiation factor activity"/>
    <property type="evidence" value="ECO:0007669"/>
    <property type="project" value="UniProtKB-KW"/>
</dbReference>
<evidence type="ECO:0000313" key="7">
    <source>
        <dbReference type="Proteomes" id="UP000198372"/>
    </source>
</evidence>
<dbReference type="InterPro" id="IPR019815">
    <property type="entry name" value="Translation_initiation_fac_3_C"/>
</dbReference>
<evidence type="ECO:0000256" key="4">
    <source>
        <dbReference type="SAM" id="MobiDB-lite"/>
    </source>
</evidence>
<sequence length="246" mass="27186">MTLNPLSAFARHLSPLRSRCASCSVVWLRGSTSTSTSTTLPRWSVSTYGTSNAPRKPLQKSTQIKDEDIPHRNIVLVDPETNSLLPSAPLQTILSQLDRTRYSLLLVDAENAICKILDKKKEYDKKKHKAQASKDKIEQARNADPSSSSSSAGPSASAGSPPKEVQMTWGVSTHDLAHKLKKAHQFLEKGHRVTVIFKNKADGPHVPKETKDAVMRNVEERLADIGKLSTAPVFKGTWAYMDFARK</sequence>
<dbReference type="STRING" id="269621.A0A238F8X3"/>
<accession>A0A238F8X3</accession>
<evidence type="ECO:0000259" key="5">
    <source>
        <dbReference type="Pfam" id="PF00707"/>
    </source>
</evidence>
<dbReference type="PANTHER" id="PTHR10938:SF0">
    <property type="entry name" value="TRANSLATION INITIATION FACTOR IF-3, MITOCHONDRIAL"/>
    <property type="match status" value="1"/>
</dbReference>
<protein>
    <submittedName>
        <fullName evidence="6">BQ2448_5117 protein</fullName>
    </submittedName>
</protein>
<dbReference type="GO" id="GO:0043022">
    <property type="term" value="F:ribosome binding"/>
    <property type="evidence" value="ECO:0007669"/>
    <property type="project" value="TreeGrafter"/>
</dbReference>
<feature type="compositionally biased region" description="Low complexity" evidence="4">
    <location>
        <begin position="145"/>
        <end position="162"/>
    </location>
</feature>
<keyword evidence="3" id="KW-0648">Protein biosynthesis</keyword>
<evidence type="ECO:0000256" key="3">
    <source>
        <dbReference type="ARBA" id="ARBA00022917"/>
    </source>
</evidence>
<feature type="compositionally biased region" description="Basic and acidic residues" evidence="4">
    <location>
        <begin position="132"/>
        <end position="141"/>
    </location>
</feature>
<keyword evidence="7" id="KW-1185">Reference proteome</keyword>
<name>A0A238F8X3_9BASI</name>
<proteinExistence type="inferred from homology"/>
<gene>
    <name evidence="6" type="ORF">BQ2448_5117</name>
</gene>
<dbReference type="OrthoDB" id="2536720at2759"/>
<dbReference type="Gene3D" id="3.30.110.10">
    <property type="entry name" value="Translation initiation factor 3 (IF-3), C-terminal domain"/>
    <property type="match status" value="1"/>
</dbReference>
<dbReference type="GO" id="GO:0070124">
    <property type="term" value="P:mitochondrial translational initiation"/>
    <property type="evidence" value="ECO:0007669"/>
    <property type="project" value="TreeGrafter"/>
</dbReference>
<dbReference type="SUPFAM" id="SSF55200">
    <property type="entry name" value="Translation initiation factor IF3, C-terminal domain"/>
    <property type="match status" value="1"/>
</dbReference>
<organism evidence="6 7">
    <name type="scientific">Microbotryum intermedium</name>
    <dbReference type="NCBI Taxonomy" id="269621"/>
    <lineage>
        <taxon>Eukaryota</taxon>
        <taxon>Fungi</taxon>
        <taxon>Dikarya</taxon>
        <taxon>Basidiomycota</taxon>
        <taxon>Pucciniomycotina</taxon>
        <taxon>Microbotryomycetes</taxon>
        <taxon>Microbotryales</taxon>
        <taxon>Microbotryaceae</taxon>
        <taxon>Microbotryum</taxon>
    </lineage>
</organism>
<dbReference type="InterPro" id="IPR001288">
    <property type="entry name" value="Translation_initiation_fac_3"/>
</dbReference>
<evidence type="ECO:0000256" key="1">
    <source>
        <dbReference type="ARBA" id="ARBA00005439"/>
    </source>
</evidence>
<comment type="similarity">
    <text evidence="1">Belongs to the IF-3 family.</text>
</comment>
<keyword evidence="2" id="KW-0396">Initiation factor</keyword>
<feature type="domain" description="Translation initiation factor 3 C-terminal" evidence="5">
    <location>
        <begin position="163"/>
        <end position="242"/>
    </location>
</feature>
<evidence type="ECO:0000256" key="2">
    <source>
        <dbReference type="ARBA" id="ARBA00022540"/>
    </source>
</evidence>
<reference evidence="7" key="1">
    <citation type="submission" date="2016-09" db="EMBL/GenBank/DDBJ databases">
        <authorList>
            <person name="Jeantristanb JTB J.-T."/>
            <person name="Ricardo R."/>
        </authorList>
    </citation>
    <scope>NUCLEOTIDE SEQUENCE [LARGE SCALE GENOMIC DNA]</scope>
</reference>
<evidence type="ECO:0000313" key="6">
    <source>
        <dbReference type="EMBL" id="SCV67506.1"/>
    </source>
</evidence>